<dbReference type="KEGG" id="nwr:E3U44_02280"/>
<keyword evidence="3" id="KW-1185">Reference proteome</keyword>
<protein>
    <submittedName>
        <fullName evidence="2">Divalent-cation tolerance protein CutA</fullName>
    </submittedName>
</protein>
<sequence>MFNPGDHPYQLIFCTCPDQEVAKRLATLLVENHHAACANIVPGLTSVYRWQGKIETDSECLLLIKSRADHYPAVEQIIREQHPYELPEIIAVTIGNGLDGYLRWIDEELHQQS</sequence>
<reference evidence="2 3" key="1">
    <citation type="submission" date="2019-03" db="EMBL/GenBank/DDBJ databases">
        <title>The genome sequence of Nitrosococcus wardiae strain D1FHST reveals the archetypal metabolic capacity of ammonia-oxidizing Gammaproteobacteria.</title>
        <authorList>
            <person name="Wang L."/>
            <person name="Lim C.K."/>
            <person name="Hanson T.E."/>
            <person name="Dang H."/>
            <person name="Klotz M.G."/>
        </authorList>
    </citation>
    <scope>NUCLEOTIDE SEQUENCE [LARGE SCALE GENOMIC DNA]</scope>
    <source>
        <strain evidence="2 3">D1FHS</strain>
    </source>
</reference>
<dbReference type="PANTHER" id="PTHR23419:SF8">
    <property type="entry name" value="FI09726P"/>
    <property type="match status" value="1"/>
</dbReference>
<name>A0A4P7BVZ6_9GAMM</name>
<proteinExistence type="inferred from homology"/>
<evidence type="ECO:0000313" key="3">
    <source>
        <dbReference type="Proteomes" id="UP000294325"/>
    </source>
</evidence>
<evidence type="ECO:0000313" key="2">
    <source>
        <dbReference type="EMBL" id="QBQ53457.1"/>
    </source>
</evidence>
<dbReference type="PANTHER" id="PTHR23419">
    <property type="entry name" value="DIVALENT CATION TOLERANCE CUTA-RELATED"/>
    <property type="match status" value="1"/>
</dbReference>
<dbReference type="Proteomes" id="UP000294325">
    <property type="component" value="Chromosome"/>
</dbReference>
<dbReference type="AlphaFoldDB" id="A0A4P7BVZ6"/>
<gene>
    <name evidence="2" type="ORF">E3U44_02280</name>
</gene>
<dbReference type="RefSeq" id="WP_134356471.1">
    <property type="nucleotide sequence ID" value="NZ_CP038033.1"/>
</dbReference>
<dbReference type="Pfam" id="PF03091">
    <property type="entry name" value="CutA1"/>
    <property type="match status" value="1"/>
</dbReference>
<dbReference type="GO" id="GO:0005507">
    <property type="term" value="F:copper ion binding"/>
    <property type="evidence" value="ECO:0007669"/>
    <property type="project" value="TreeGrafter"/>
</dbReference>
<organism evidence="2 3">
    <name type="scientific">Nitrosococcus wardiae</name>
    <dbReference type="NCBI Taxonomy" id="1814290"/>
    <lineage>
        <taxon>Bacteria</taxon>
        <taxon>Pseudomonadati</taxon>
        <taxon>Pseudomonadota</taxon>
        <taxon>Gammaproteobacteria</taxon>
        <taxon>Chromatiales</taxon>
        <taxon>Chromatiaceae</taxon>
        <taxon>Nitrosococcus</taxon>
    </lineage>
</organism>
<dbReference type="OrthoDB" id="37622at2"/>
<dbReference type="InterPro" id="IPR011322">
    <property type="entry name" value="N-reg_PII-like_a/b"/>
</dbReference>
<dbReference type="GO" id="GO:0010038">
    <property type="term" value="P:response to metal ion"/>
    <property type="evidence" value="ECO:0007669"/>
    <property type="project" value="InterPro"/>
</dbReference>
<evidence type="ECO:0000256" key="1">
    <source>
        <dbReference type="ARBA" id="ARBA00010169"/>
    </source>
</evidence>
<comment type="similarity">
    <text evidence="1">Belongs to the CutA family.</text>
</comment>
<dbReference type="SUPFAM" id="SSF54913">
    <property type="entry name" value="GlnB-like"/>
    <property type="match status" value="1"/>
</dbReference>
<dbReference type="Gene3D" id="3.30.70.120">
    <property type="match status" value="1"/>
</dbReference>
<accession>A0A4P7BVZ6</accession>
<dbReference type="EMBL" id="CP038033">
    <property type="protein sequence ID" value="QBQ53457.1"/>
    <property type="molecule type" value="Genomic_DNA"/>
</dbReference>
<dbReference type="InterPro" id="IPR004323">
    <property type="entry name" value="Ion_tolerance_CutA"/>
</dbReference>
<dbReference type="InterPro" id="IPR015867">
    <property type="entry name" value="N-reg_PII/ATP_PRibTrfase_C"/>
</dbReference>